<protein>
    <submittedName>
        <fullName evidence="3">Fasciclin domain-containing protein</fullName>
    </submittedName>
</protein>
<dbReference type="Gene3D" id="2.30.180.10">
    <property type="entry name" value="FAS1 domain"/>
    <property type="match status" value="1"/>
</dbReference>
<feature type="signal peptide" evidence="1">
    <location>
        <begin position="1"/>
        <end position="28"/>
    </location>
</feature>
<dbReference type="EMBL" id="OY726397">
    <property type="protein sequence ID" value="CAJ1506403.1"/>
    <property type="molecule type" value="Genomic_DNA"/>
</dbReference>
<dbReference type="SMART" id="SM00554">
    <property type="entry name" value="FAS1"/>
    <property type="match status" value="1"/>
</dbReference>
<dbReference type="PROSITE" id="PS51257">
    <property type="entry name" value="PROKAR_LIPOPROTEIN"/>
    <property type="match status" value="1"/>
</dbReference>
<dbReference type="InterPro" id="IPR036378">
    <property type="entry name" value="FAS1_dom_sf"/>
</dbReference>
<keyword evidence="4" id="KW-1185">Reference proteome</keyword>
<feature type="chain" id="PRO_5046844200" evidence="1">
    <location>
        <begin position="29"/>
        <end position="225"/>
    </location>
</feature>
<proteinExistence type="predicted"/>
<dbReference type="RefSeq" id="WP_308478592.1">
    <property type="nucleotide sequence ID" value="NZ_OY726397.1"/>
</dbReference>
<dbReference type="SUPFAM" id="SSF82153">
    <property type="entry name" value="FAS1 domain"/>
    <property type="match status" value="1"/>
</dbReference>
<dbReference type="PROSITE" id="PS50213">
    <property type="entry name" value="FAS1"/>
    <property type="match status" value="1"/>
</dbReference>
<keyword evidence="1" id="KW-0732">Signal</keyword>
<sequence>MKSIQIKTITVGFAALATLGLASCSSDGATETDTSPSAAADMSAATSAMMTPVSTEMSAPASNLVGAGCAAYAEQVPSGPGSVAGMAQDPVTVAASNNPLLTTLTSALSGQLNPEVNLVETLDGGEFTVFAPTDEAFGKLDPATVETLKTDSELLTSILTYHVVPGQAAPDQVPGEHQTVQGAPVTVTGAGDDLMIGDAGLVCGGVQTANATVYLIDTVLMPPAN</sequence>
<evidence type="ECO:0000313" key="3">
    <source>
        <dbReference type="EMBL" id="CAJ1506403.1"/>
    </source>
</evidence>
<dbReference type="InterPro" id="IPR050904">
    <property type="entry name" value="Adhesion/Biosynth-related"/>
</dbReference>
<reference evidence="3 4" key="1">
    <citation type="submission" date="2023-08" db="EMBL/GenBank/DDBJ databases">
        <authorList>
            <person name="Folkvardsen B D."/>
            <person name="Norman A."/>
        </authorList>
    </citation>
    <scope>NUCLEOTIDE SEQUENCE [LARGE SCALE GENOMIC DNA]</scope>
    <source>
        <strain evidence="3 4">Mu0053</strain>
    </source>
</reference>
<dbReference type="InterPro" id="IPR000782">
    <property type="entry name" value="FAS1_domain"/>
</dbReference>
<dbReference type="Pfam" id="PF02469">
    <property type="entry name" value="Fasciclin"/>
    <property type="match status" value="1"/>
</dbReference>
<evidence type="ECO:0000259" key="2">
    <source>
        <dbReference type="PROSITE" id="PS50213"/>
    </source>
</evidence>
<feature type="domain" description="FAS1" evidence="2">
    <location>
        <begin position="88"/>
        <end position="220"/>
    </location>
</feature>
<gene>
    <name evidence="3" type="ORF">MU0053_003180</name>
</gene>
<dbReference type="Proteomes" id="UP001190465">
    <property type="component" value="Chromosome"/>
</dbReference>
<name>A0ABM9LXJ5_9MYCO</name>
<organism evidence="3 4">
    <name type="scientific">[Mycobacterium] burgundiense</name>
    <dbReference type="NCBI Taxonomy" id="3064286"/>
    <lineage>
        <taxon>Bacteria</taxon>
        <taxon>Bacillati</taxon>
        <taxon>Actinomycetota</taxon>
        <taxon>Actinomycetes</taxon>
        <taxon>Mycobacteriales</taxon>
        <taxon>Mycobacteriaceae</taxon>
        <taxon>Mycolicibacterium</taxon>
    </lineage>
</organism>
<dbReference type="PANTHER" id="PTHR10900">
    <property type="entry name" value="PERIOSTIN-RELATED"/>
    <property type="match status" value="1"/>
</dbReference>
<accession>A0ABM9LXJ5</accession>
<dbReference type="PANTHER" id="PTHR10900:SF77">
    <property type="entry name" value="FI19380P1"/>
    <property type="match status" value="1"/>
</dbReference>
<evidence type="ECO:0000313" key="4">
    <source>
        <dbReference type="Proteomes" id="UP001190465"/>
    </source>
</evidence>
<evidence type="ECO:0000256" key="1">
    <source>
        <dbReference type="SAM" id="SignalP"/>
    </source>
</evidence>